<gene>
    <name evidence="3" type="ORF">E0H58_12580</name>
</gene>
<evidence type="ECO:0000256" key="1">
    <source>
        <dbReference type="SAM" id="MobiDB-lite"/>
    </source>
</evidence>
<feature type="transmembrane region" description="Helical" evidence="2">
    <location>
        <begin position="25"/>
        <end position="45"/>
    </location>
</feature>
<keyword evidence="2" id="KW-0812">Transmembrane</keyword>
<organism evidence="3 4">
    <name type="scientific">Kribbella speibonae</name>
    <dbReference type="NCBI Taxonomy" id="1572660"/>
    <lineage>
        <taxon>Bacteria</taxon>
        <taxon>Bacillati</taxon>
        <taxon>Actinomycetota</taxon>
        <taxon>Actinomycetes</taxon>
        <taxon>Propionibacteriales</taxon>
        <taxon>Kribbellaceae</taxon>
        <taxon>Kribbella</taxon>
    </lineage>
</organism>
<name>A0ABY2A7J6_9ACTN</name>
<proteinExistence type="predicted"/>
<evidence type="ECO:0000256" key="2">
    <source>
        <dbReference type="SAM" id="Phobius"/>
    </source>
</evidence>
<keyword evidence="4" id="KW-1185">Reference proteome</keyword>
<evidence type="ECO:0000313" key="3">
    <source>
        <dbReference type="EMBL" id="TCC25019.1"/>
    </source>
</evidence>
<dbReference type="EMBL" id="SJJY01000002">
    <property type="protein sequence ID" value="TCC25019.1"/>
    <property type="molecule type" value="Genomic_DNA"/>
</dbReference>
<keyword evidence="2" id="KW-1133">Transmembrane helix</keyword>
<protein>
    <submittedName>
        <fullName evidence="3">Uncharacterized protein</fullName>
    </submittedName>
</protein>
<evidence type="ECO:0000313" key="4">
    <source>
        <dbReference type="Proteomes" id="UP000292385"/>
    </source>
</evidence>
<keyword evidence="2" id="KW-0472">Membrane</keyword>
<comment type="caution">
    <text evidence="3">The sequence shown here is derived from an EMBL/GenBank/DDBJ whole genome shotgun (WGS) entry which is preliminary data.</text>
</comment>
<accession>A0ABY2A7J6</accession>
<feature type="region of interest" description="Disordered" evidence="1">
    <location>
        <begin position="53"/>
        <end position="82"/>
    </location>
</feature>
<sequence length="204" mass="21485">MSLVAAITNGLRFINVEVPALTSPALRWVLAIVGLALVVVGFVVFGRPVEGGTPLPGPTTSQPAPPSPRPESTGPVTAPETTPAAQAYARQAASYCAASASQINALVQPTTDDERINYTFDLAAVLEQLATNLDTLTRDAPDPSKHSQLVFRIGNTADSLSSAATALRTGDKIGYDQGWDNADQYRADFNRVAVQLALHGCQVK</sequence>
<reference evidence="3 4" key="1">
    <citation type="submission" date="2019-02" db="EMBL/GenBank/DDBJ databases">
        <title>Kribbella capetownensis sp. nov. and Kribbella speibonae sp. nov., isolated from soil.</title>
        <authorList>
            <person name="Curtis S.M."/>
            <person name="Norton I."/>
            <person name="Everest G.J."/>
            <person name="Meyers P.R."/>
        </authorList>
    </citation>
    <scope>NUCLEOTIDE SEQUENCE [LARGE SCALE GENOMIC DNA]</scope>
    <source>
        <strain evidence="3 4">SK5</strain>
    </source>
</reference>
<dbReference type="Proteomes" id="UP000292385">
    <property type="component" value="Unassembled WGS sequence"/>
</dbReference>
<dbReference type="RefSeq" id="WP_131461492.1">
    <property type="nucleotide sequence ID" value="NZ_SJJY01000002.1"/>
</dbReference>